<keyword evidence="5" id="KW-0598">Phosphotransferase system</keyword>
<comment type="subcellular location">
    <subcellularLocation>
        <location evidence="1">Cytoplasm</location>
    </subcellularLocation>
</comment>
<dbReference type="Pfam" id="PF00358">
    <property type="entry name" value="PTS_EIIA_1"/>
    <property type="match status" value="1"/>
</dbReference>
<organism evidence="8 9">
    <name type="scientific">Bombilactobacillus apium</name>
    <dbReference type="NCBI Taxonomy" id="2675299"/>
    <lineage>
        <taxon>Bacteria</taxon>
        <taxon>Bacillati</taxon>
        <taxon>Bacillota</taxon>
        <taxon>Bacilli</taxon>
        <taxon>Lactobacillales</taxon>
        <taxon>Lactobacillaceae</taxon>
        <taxon>Bombilactobacillus</taxon>
    </lineage>
</organism>
<keyword evidence="4" id="KW-0808">Transferase</keyword>
<dbReference type="RefSeq" id="WP_176942265.1">
    <property type="nucleotide sequence ID" value="NZ_JABZEC010000002.1"/>
</dbReference>
<feature type="domain" description="PTS EIIA type-1" evidence="7">
    <location>
        <begin position="1"/>
        <end position="58"/>
    </location>
</feature>
<dbReference type="Proteomes" id="UP000563523">
    <property type="component" value="Unassembled WGS sequence"/>
</dbReference>
<sequence length="84" mass="8971">MELLIHLGIDTVELEGAPFTPQVKVGEQVTAGQPLTLMDLAAIKAVGKSTTIMVVITNSKELKVELTLEAGDKKSRDLAAQLKL</sequence>
<dbReference type="Gene3D" id="2.70.70.10">
    <property type="entry name" value="Glucose Permease (Domain IIA)"/>
    <property type="match status" value="1"/>
</dbReference>
<dbReference type="PANTHER" id="PTHR45008:SF1">
    <property type="entry name" value="PTS SYSTEM GLUCOSE-SPECIFIC EIIA COMPONENT"/>
    <property type="match status" value="1"/>
</dbReference>
<evidence type="ECO:0000256" key="6">
    <source>
        <dbReference type="ARBA" id="ARBA00022777"/>
    </source>
</evidence>
<evidence type="ECO:0000256" key="2">
    <source>
        <dbReference type="ARBA" id="ARBA00022448"/>
    </source>
</evidence>
<gene>
    <name evidence="8" type="ORF">HU830_02750</name>
</gene>
<dbReference type="InterPro" id="IPR011055">
    <property type="entry name" value="Dup_hybrid_motif"/>
</dbReference>
<protein>
    <submittedName>
        <fullName evidence="8">PTS glucose transporter subunit IIA</fullName>
    </submittedName>
</protein>
<proteinExistence type="predicted"/>
<reference evidence="8 9" key="1">
    <citation type="submission" date="2020-06" db="EMBL/GenBank/DDBJ databases">
        <authorList>
            <person name="Kang J."/>
        </authorList>
    </citation>
    <scope>NUCLEOTIDE SEQUENCE [LARGE SCALE GENOMIC DNA]</scope>
    <source>
        <strain evidence="8 9">DCY120</strain>
    </source>
</reference>
<dbReference type="AlphaFoldDB" id="A0A850QZI4"/>
<dbReference type="PANTHER" id="PTHR45008">
    <property type="entry name" value="PTS SYSTEM GLUCOSE-SPECIFIC EIIA COMPONENT"/>
    <property type="match status" value="1"/>
</dbReference>
<dbReference type="InterPro" id="IPR001127">
    <property type="entry name" value="PTS_EIIA_1_perm"/>
</dbReference>
<evidence type="ECO:0000256" key="4">
    <source>
        <dbReference type="ARBA" id="ARBA00022679"/>
    </source>
</evidence>
<keyword evidence="2" id="KW-0813">Transport</keyword>
<keyword evidence="9" id="KW-1185">Reference proteome</keyword>
<dbReference type="InterPro" id="IPR050890">
    <property type="entry name" value="PTS_EIIA_component"/>
</dbReference>
<evidence type="ECO:0000256" key="1">
    <source>
        <dbReference type="ARBA" id="ARBA00004496"/>
    </source>
</evidence>
<evidence type="ECO:0000256" key="5">
    <source>
        <dbReference type="ARBA" id="ARBA00022683"/>
    </source>
</evidence>
<dbReference type="EMBL" id="JABZEC010000002">
    <property type="protein sequence ID" value="NVY96103.1"/>
    <property type="molecule type" value="Genomic_DNA"/>
</dbReference>
<comment type="caution">
    <text evidence="8">The sequence shown here is derived from an EMBL/GenBank/DDBJ whole genome shotgun (WGS) entry which is preliminary data.</text>
</comment>
<evidence type="ECO:0000313" key="8">
    <source>
        <dbReference type="EMBL" id="NVY96103.1"/>
    </source>
</evidence>
<evidence type="ECO:0000256" key="3">
    <source>
        <dbReference type="ARBA" id="ARBA00022597"/>
    </source>
</evidence>
<dbReference type="PROSITE" id="PS51093">
    <property type="entry name" value="PTS_EIIA_TYPE_1"/>
    <property type="match status" value="1"/>
</dbReference>
<dbReference type="SUPFAM" id="SSF51261">
    <property type="entry name" value="Duplicated hybrid motif"/>
    <property type="match status" value="1"/>
</dbReference>
<dbReference type="GO" id="GO:0009401">
    <property type="term" value="P:phosphoenolpyruvate-dependent sugar phosphotransferase system"/>
    <property type="evidence" value="ECO:0007669"/>
    <property type="project" value="UniProtKB-KW"/>
</dbReference>
<evidence type="ECO:0000313" key="9">
    <source>
        <dbReference type="Proteomes" id="UP000563523"/>
    </source>
</evidence>
<dbReference type="GO" id="GO:0016301">
    <property type="term" value="F:kinase activity"/>
    <property type="evidence" value="ECO:0007669"/>
    <property type="project" value="UniProtKB-KW"/>
</dbReference>
<accession>A0A850QZI4</accession>
<keyword evidence="3 8" id="KW-0762">Sugar transport</keyword>
<dbReference type="GO" id="GO:0005737">
    <property type="term" value="C:cytoplasm"/>
    <property type="evidence" value="ECO:0007669"/>
    <property type="project" value="UniProtKB-SubCell"/>
</dbReference>
<evidence type="ECO:0000259" key="7">
    <source>
        <dbReference type="PROSITE" id="PS51093"/>
    </source>
</evidence>
<keyword evidence="6" id="KW-0418">Kinase</keyword>
<name>A0A850QZI4_9LACO</name>